<gene>
    <name evidence="2" type="ORF">C2G38_786437</name>
</gene>
<dbReference type="AlphaFoldDB" id="A0A397VMT9"/>
<name>A0A397VMT9_9GLOM</name>
<dbReference type="SUPFAM" id="SSF50370">
    <property type="entry name" value="Ricin B-like lectins"/>
    <property type="match status" value="1"/>
</dbReference>
<evidence type="ECO:0000259" key="1">
    <source>
        <dbReference type="PROSITE" id="PS50004"/>
    </source>
</evidence>
<dbReference type="Pfam" id="PF00168">
    <property type="entry name" value="C2"/>
    <property type="match status" value="1"/>
</dbReference>
<keyword evidence="3" id="KW-1185">Reference proteome</keyword>
<evidence type="ECO:0000313" key="3">
    <source>
        <dbReference type="Proteomes" id="UP000266673"/>
    </source>
</evidence>
<evidence type="ECO:0000313" key="2">
    <source>
        <dbReference type="EMBL" id="RIB23800.1"/>
    </source>
</evidence>
<dbReference type="SUPFAM" id="SSF49562">
    <property type="entry name" value="C2 domain (Calcium/lipid-binding domain, CaLB)"/>
    <property type="match status" value="1"/>
</dbReference>
<sequence length="282" mass="31117">MTEFPKGDDFYIKTATSSSGHSSASSTQNNVVDVDRGFFVSWGAVKEGSKVIIAQQKSTTEHDGYQLWRYDDGFLINKQTTLYLEPESVKAGGRLVLHHRKSGSQAANQKWTLTKEGRIKLKDKPYVLEAKDKHVVLVDASKASKNPLATQFILIPLHPVKKSGAAIGVVRLELVCAKGLKGVDSFLAGGKSDPYVRVFHSGNNKDIIAQTKVIDNDLNPVWNEVHYLPVRYIGEKFILDVMDFNTFIKDKPLGNCTLDITGELVKEVSEGCYEGTSNGIDV</sequence>
<dbReference type="Gene3D" id="2.80.10.50">
    <property type="match status" value="1"/>
</dbReference>
<dbReference type="InterPro" id="IPR052455">
    <property type="entry name" value="Tricalbin_domain"/>
</dbReference>
<comment type="caution">
    <text evidence="2">The sequence shown here is derived from an EMBL/GenBank/DDBJ whole genome shotgun (WGS) entry which is preliminary data.</text>
</comment>
<protein>
    <submittedName>
        <fullName evidence="2">C2 domain-containing protein</fullName>
    </submittedName>
</protein>
<dbReference type="PROSITE" id="PS50004">
    <property type="entry name" value="C2"/>
    <property type="match status" value="1"/>
</dbReference>
<organism evidence="2 3">
    <name type="scientific">Gigaspora rosea</name>
    <dbReference type="NCBI Taxonomy" id="44941"/>
    <lineage>
        <taxon>Eukaryota</taxon>
        <taxon>Fungi</taxon>
        <taxon>Fungi incertae sedis</taxon>
        <taxon>Mucoromycota</taxon>
        <taxon>Glomeromycotina</taxon>
        <taxon>Glomeromycetes</taxon>
        <taxon>Diversisporales</taxon>
        <taxon>Gigasporaceae</taxon>
        <taxon>Gigaspora</taxon>
    </lineage>
</organism>
<dbReference type="PANTHER" id="PTHR46980">
    <property type="entry name" value="TRICALBIN-1-RELATED"/>
    <property type="match status" value="1"/>
</dbReference>
<dbReference type="Gene3D" id="2.60.40.150">
    <property type="entry name" value="C2 domain"/>
    <property type="match status" value="1"/>
</dbReference>
<dbReference type="STRING" id="44941.A0A397VMT9"/>
<dbReference type="SMART" id="SM00239">
    <property type="entry name" value="C2"/>
    <property type="match status" value="1"/>
</dbReference>
<dbReference type="InterPro" id="IPR000008">
    <property type="entry name" value="C2_dom"/>
</dbReference>
<feature type="domain" description="C2" evidence="1">
    <location>
        <begin position="149"/>
        <end position="273"/>
    </location>
</feature>
<dbReference type="EMBL" id="QKWP01000243">
    <property type="protein sequence ID" value="RIB23800.1"/>
    <property type="molecule type" value="Genomic_DNA"/>
</dbReference>
<dbReference type="Proteomes" id="UP000266673">
    <property type="component" value="Unassembled WGS sequence"/>
</dbReference>
<dbReference type="InterPro" id="IPR035992">
    <property type="entry name" value="Ricin_B-like_lectins"/>
</dbReference>
<dbReference type="OrthoDB" id="9895617at2759"/>
<accession>A0A397VMT9</accession>
<dbReference type="PANTHER" id="PTHR46980:SF2">
    <property type="entry name" value="TRICALBIN-1-RELATED"/>
    <property type="match status" value="1"/>
</dbReference>
<reference evidence="2 3" key="1">
    <citation type="submission" date="2018-06" db="EMBL/GenBank/DDBJ databases">
        <title>Comparative genomics reveals the genomic features of Rhizophagus irregularis, R. cerebriforme, R. diaphanum and Gigaspora rosea, and their symbiotic lifestyle signature.</title>
        <authorList>
            <person name="Morin E."/>
            <person name="San Clemente H."/>
            <person name="Chen E.C.H."/>
            <person name="De La Providencia I."/>
            <person name="Hainaut M."/>
            <person name="Kuo A."/>
            <person name="Kohler A."/>
            <person name="Murat C."/>
            <person name="Tang N."/>
            <person name="Roy S."/>
            <person name="Loubradou J."/>
            <person name="Henrissat B."/>
            <person name="Grigoriev I.V."/>
            <person name="Corradi N."/>
            <person name="Roux C."/>
            <person name="Martin F.M."/>
        </authorList>
    </citation>
    <scope>NUCLEOTIDE SEQUENCE [LARGE SCALE GENOMIC DNA]</scope>
    <source>
        <strain evidence="2 3">DAOM 194757</strain>
    </source>
</reference>
<proteinExistence type="predicted"/>
<dbReference type="InterPro" id="IPR035892">
    <property type="entry name" value="C2_domain_sf"/>
</dbReference>